<dbReference type="Gene3D" id="1.10.287.2620">
    <property type="match status" value="1"/>
</dbReference>
<keyword evidence="6" id="KW-0243">Dynein</keyword>
<keyword evidence="4" id="KW-0547">Nucleotide-binding</keyword>
<keyword evidence="8" id="KW-0969">Cilium</keyword>
<evidence type="ECO:0000256" key="2">
    <source>
        <dbReference type="ARBA" id="ARBA00022490"/>
    </source>
</evidence>
<evidence type="ECO:0000256" key="4">
    <source>
        <dbReference type="ARBA" id="ARBA00022741"/>
    </source>
</evidence>
<gene>
    <name evidence="13" type="ORF">KC19_11G016600</name>
</gene>
<keyword evidence="9" id="KW-0505">Motor protein</keyword>
<comment type="subcellular location">
    <subcellularLocation>
        <location evidence="1">Cytoplasm</location>
        <location evidence="1">Cytoskeleton</location>
        <location evidence="1">Cilium axoneme</location>
    </subcellularLocation>
</comment>
<dbReference type="GO" id="GO:0005930">
    <property type="term" value="C:axoneme"/>
    <property type="evidence" value="ECO:0007669"/>
    <property type="project" value="UniProtKB-SubCell"/>
</dbReference>
<dbReference type="GO" id="GO:0005524">
    <property type="term" value="F:ATP binding"/>
    <property type="evidence" value="ECO:0007669"/>
    <property type="project" value="UniProtKB-KW"/>
</dbReference>
<dbReference type="AlphaFoldDB" id="A0A8T0G9V6"/>
<dbReference type="Gene3D" id="1.20.140.100">
    <property type="entry name" value="Dynein heavy chain, N-terminal domain 2"/>
    <property type="match status" value="1"/>
</dbReference>
<dbReference type="GO" id="GO:0045505">
    <property type="term" value="F:dynein intermediate chain binding"/>
    <property type="evidence" value="ECO:0007669"/>
    <property type="project" value="InterPro"/>
</dbReference>
<evidence type="ECO:0000259" key="12">
    <source>
        <dbReference type="Pfam" id="PF08393"/>
    </source>
</evidence>
<keyword evidence="7" id="KW-0175">Coiled coil</keyword>
<evidence type="ECO:0000256" key="7">
    <source>
        <dbReference type="ARBA" id="ARBA00023054"/>
    </source>
</evidence>
<sequence length="403" mass="45939">MDTWSKTMEKPPGDLESLKAVLNAVGEVSGGGMLMEMDYLELEERIRIRSLYNIKDSNEENTARILIIRTRWADLVEKAKFLNISLQTTKKEFVAFTEQQAKDFVKATVDFRDRMDANGPVKCDDLDLGLTLLVQFQEECATMVKTKDGLVLAQKLFDMPITSYPALFEVETQLKGVTMIYDVYAAFSAAVSTAAATLWAELDINKLVTLVEDFALRMKRMKNLKSQPTYVIMEEKLKGFQESLPLIQDLKSEAMRKRHWDKLMVETGKTFDMDPKTFTLANIFRMELHNFAAQIAEITNAATKELNIEQELKNVNDVWRVQQFEVARYVKDGADKGYVLRTTESITFLVEEMGLNLQGMTSSRFVRAFLDEVNSWAMKLGNVGEVIDWWMQSITGATQVDVS</sequence>
<evidence type="ECO:0000256" key="1">
    <source>
        <dbReference type="ARBA" id="ARBA00004430"/>
    </source>
</evidence>
<dbReference type="Proteomes" id="UP000822688">
    <property type="component" value="Chromosome 11"/>
</dbReference>
<evidence type="ECO:0000256" key="3">
    <source>
        <dbReference type="ARBA" id="ARBA00022701"/>
    </source>
</evidence>
<dbReference type="InterPro" id="IPR026983">
    <property type="entry name" value="DHC"/>
</dbReference>
<protein>
    <recommendedName>
        <fullName evidence="12">Dynein heavy chain linker domain-containing protein</fullName>
    </recommendedName>
</protein>
<evidence type="ECO:0000313" key="14">
    <source>
        <dbReference type="Proteomes" id="UP000822688"/>
    </source>
</evidence>
<keyword evidence="10" id="KW-0206">Cytoskeleton</keyword>
<evidence type="ECO:0000256" key="8">
    <source>
        <dbReference type="ARBA" id="ARBA00023069"/>
    </source>
</evidence>
<keyword evidence="3" id="KW-0493">Microtubule</keyword>
<evidence type="ECO:0000256" key="5">
    <source>
        <dbReference type="ARBA" id="ARBA00022840"/>
    </source>
</evidence>
<keyword evidence="11" id="KW-0966">Cell projection</keyword>
<evidence type="ECO:0000313" key="13">
    <source>
        <dbReference type="EMBL" id="KAG0555973.1"/>
    </source>
</evidence>
<dbReference type="GO" id="GO:0005874">
    <property type="term" value="C:microtubule"/>
    <property type="evidence" value="ECO:0007669"/>
    <property type="project" value="UniProtKB-KW"/>
</dbReference>
<evidence type="ECO:0000256" key="6">
    <source>
        <dbReference type="ARBA" id="ARBA00023017"/>
    </source>
</evidence>
<dbReference type="GO" id="GO:0007018">
    <property type="term" value="P:microtubule-based movement"/>
    <property type="evidence" value="ECO:0007669"/>
    <property type="project" value="InterPro"/>
</dbReference>
<reference evidence="13 14" key="1">
    <citation type="submission" date="2020-06" db="EMBL/GenBank/DDBJ databases">
        <title>WGS assembly of Ceratodon purpureus strain R40.</title>
        <authorList>
            <person name="Carey S.B."/>
            <person name="Jenkins J."/>
            <person name="Shu S."/>
            <person name="Lovell J.T."/>
            <person name="Sreedasyam A."/>
            <person name="Maumus F."/>
            <person name="Tiley G.P."/>
            <person name="Fernandez-Pozo N."/>
            <person name="Barry K."/>
            <person name="Chen C."/>
            <person name="Wang M."/>
            <person name="Lipzen A."/>
            <person name="Daum C."/>
            <person name="Saski C.A."/>
            <person name="Payton A.C."/>
            <person name="Mcbreen J.C."/>
            <person name="Conrad R.E."/>
            <person name="Kollar L.M."/>
            <person name="Olsson S."/>
            <person name="Huttunen S."/>
            <person name="Landis J.B."/>
            <person name="Wickett N.J."/>
            <person name="Johnson M.G."/>
            <person name="Rensing S.A."/>
            <person name="Grimwood J."/>
            <person name="Schmutz J."/>
            <person name="Mcdaniel S.F."/>
        </authorList>
    </citation>
    <scope>NUCLEOTIDE SEQUENCE [LARGE SCALE GENOMIC DNA]</scope>
    <source>
        <strain evidence="13 14">R40</strain>
    </source>
</reference>
<dbReference type="GO" id="GO:0051959">
    <property type="term" value="F:dynein light intermediate chain binding"/>
    <property type="evidence" value="ECO:0007669"/>
    <property type="project" value="InterPro"/>
</dbReference>
<keyword evidence="2" id="KW-0963">Cytoplasm</keyword>
<name>A0A8T0G9V6_CERPU</name>
<evidence type="ECO:0000256" key="11">
    <source>
        <dbReference type="ARBA" id="ARBA00023273"/>
    </source>
</evidence>
<evidence type="ECO:0000256" key="9">
    <source>
        <dbReference type="ARBA" id="ARBA00023175"/>
    </source>
</evidence>
<accession>A0A8T0G9V6</accession>
<dbReference type="InterPro" id="IPR013602">
    <property type="entry name" value="Dynein_heavy_linker"/>
</dbReference>
<dbReference type="Pfam" id="PF08393">
    <property type="entry name" value="DHC_N2"/>
    <property type="match status" value="1"/>
</dbReference>
<keyword evidence="5" id="KW-0067">ATP-binding</keyword>
<dbReference type="InterPro" id="IPR042222">
    <property type="entry name" value="Dynein_2_N"/>
</dbReference>
<dbReference type="PANTHER" id="PTHR22878">
    <property type="entry name" value="DYNEIN HEAVY CHAIN 6, AXONEMAL-LIKE-RELATED"/>
    <property type="match status" value="1"/>
</dbReference>
<evidence type="ECO:0000256" key="10">
    <source>
        <dbReference type="ARBA" id="ARBA00023212"/>
    </source>
</evidence>
<dbReference type="FunFam" id="1.10.287.2620:FF:000002">
    <property type="entry name" value="Dynein heavy chain 2, axonemal"/>
    <property type="match status" value="1"/>
</dbReference>
<proteinExistence type="predicted"/>
<comment type="caution">
    <text evidence="13">The sequence shown here is derived from an EMBL/GenBank/DDBJ whole genome shotgun (WGS) entry which is preliminary data.</text>
</comment>
<organism evidence="13 14">
    <name type="scientific">Ceratodon purpureus</name>
    <name type="common">Fire moss</name>
    <name type="synonym">Dicranum purpureum</name>
    <dbReference type="NCBI Taxonomy" id="3225"/>
    <lineage>
        <taxon>Eukaryota</taxon>
        <taxon>Viridiplantae</taxon>
        <taxon>Streptophyta</taxon>
        <taxon>Embryophyta</taxon>
        <taxon>Bryophyta</taxon>
        <taxon>Bryophytina</taxon>
        <taxon>Bryopsida</taxon>
        <taxon>Dicranidae</taxon>
        <taxon>Pseudoditrichales</taxon>
        <taxon>Ditrichaceae</taxon>
        <taxon>Ceratodon</taxon>
    </lineage>
</organism>
<dbReference type="PANTHER" id="PTHR22878:SF63">
    <property type="entry name" value="DYNEIN AXONEMAL HEAVY CHAIN 10"/>
    <property type="match status" value="1"/>
</dbReference>
<feature type="domain" description="Dynein heavy chain linker" evidence="12">
    <location>
        <begin position="169"/>
        <end position="392"/>
    </location>
</feature>
<keyword evidence="14" id="KW-1185">Reference proteome</keyword>
<dbReference type="EMBL" id="CM026432">
    <property type="protein sequence ID" value="KAG0555973.1"/>
    <property type="molecule type" value="Genomic_DNA"/>
</dbReference>
<dbReference type="GO" id="GO:0030286">
    <property type="term" value="C:dynein complex"/>
    <property type="evidence" value="ECO:0007669"/>
    <property type="project" value="UniProtKB-KW"/>
</dbReference>